<dbReference type="Proteomes" id="UP000805193">
    <property type="component" value="Unassembled WGS sequence"/>
</dbReference>
<comment type="caution">
    <text evidence="1">The sequence shown here is derived from an EMBL/GenBank/DDBJ whole genome shotgun (WGS) entry which is preliminary data.</text>
</comment>
<keyword evidence="2" id="KW-1185">Reference proteome</keyword>
<evidence type="ECO:0000313" key="1">
    <source>
        <dbReference type="EMBL" id="KAG0411972.1"/>
    </source>
</evidence>
<organism evidence="1 2">
    <name type="scientific">Ixodes persulcatus</name>
    <name type="common">Taiga tick</name>
    <dbReference type="NCBI Taxonomy" id="34615"/>
    <lineage>
        <taxon>Eukaryota</taxon>
        <taxon>Metazoa</taxon>
        <taxon>Ecdysozoa</taxon>
        <taxon>Arthropoda</taxon>
        <taxon>Chelicerata</taxon>
        <taxon>Arachnida</taxon>
        <taxon>Acari</taxon>
        <taxon>Parasitiformes</taxon>
        <taxon>Ixodida</taxon>
        <taxon>Ixodoidea</taxon>
        <taxon>Ixodidae</taxon>
        <taxon>Ixodinae</taxon>
        <taxon>Ixodes</taxon>
    </lineage>
</organism>
<protein>
    <submittedName>
        <fullName evidence="1">Uncharacterized protein</fullName>
    </submittedName>
</protein>
<reference evidence="1 2" key="1">
    <citation type="journal article" date="2020" name="Cell">
        <title>Large-Scale Comparative Analyses of Tick Genomes Elucidate Their Genetic Diversity and Vector Capacities.</title>
        <authorList>
            <consortium name="Tick Genome and Microbiome Consortium (TIGMIC)"/>
            <person name="Jia N."/>
            <person name="Wang J."/>
            <person name="Shi W."/>
            <person name="Du L."/>
            <person name="Sun Y."/>
            <person name="Zhan W."/>
            <person name="Jiang J.F."/>
            <person name="Wang Q."/>
            <person name="Zhang B."/>
            <person name="Ji P."/>
            <person name="Bell-Sakyi L."/>
            <person name="Cui X.M."/>
            <person name="Yuan T.T."/>
            <person name="Jiang B.G."/>
            <person name="Yang W.F."/>
            <person name="Lam T.T."/>
            <person name="Chang Q.C."/>
            <person name="Ding S.J."/>
            <person name="Wang X.J."/>
            <person name="Zhu J.G."/>
            <person name="Ruan X.D."/>
            <person name="Zhao L."/>
            <person name="Wei J.T."/>
            <person name="Ye R.Z."/>
            <person name="Que T.C."/>
            <person name="Du C.H."/>
            <person name="Zhou Y.H."/>
            <person name="Cheng J.X."/>
            <person name="Dai P.F."/>
            <person name="Guo W.B."/>
            <person name="Han X.H."/>
            <person name="Huang E.J."/>
            <person name="Li L.F."/>
            <person name="Wei W."/>
            <person name="Gao Y.C."/>
            <person name="Liu J.Z."/>
            <person name="Shao H.Z."/>
            <person name="Wang X."/>
            <person name="Wang C.C."/>
            <person name="Yang T.C."/>
            <person name="Huo Q.B."/>
            <person name="Li W."/>
            <person name="Chen H.Y."/>
            <person name="Chen S.E."/>
            <person name="Zhou L.G."/>
            <person name="Ni X.B."/>
            <person name="Tian J.H."/>
            <person name="Sheng Y."/>
            <person name="Liu T."/>
            <person name="Pan Y.S."/>
            <person name="Xia L.Y."/>
            <person name="Li J."/>
            <person name="Zhao F."/>
            <person name="Cao W.C."/>
        </authorList>
    </citation>
    <scope>NUCLEOTIDE SEQUENCE [LARGE SCALE GENOMIC DNA]</scope>
    <source>
        <strain evidence="1">Iper-2018</strain>
    </source>
</reference>
<dbReference type="EMBL" id="JABSTQ010011387">
    <property type="protein sequence ID" value="KAG0411972.1"/>
    <property type="molecule type" value="Genomic_DNA"/>
</dbReference>
<accession>A0AC60NY16</accession>
<name>A0AC60NY16_IXOPE</name>
<proteinExistence type="predicted"/>
<feature type="non-terminal residue" evidence="1">
    <location>
        <position position="217"/>
    </location>
</feature>
<sequence length="217" mass="24951">CKEAVQECSKHDSRSKTVRTIKTTAKQLRIEGYDIKLRWIPGHQSIQGNDEAHAAAREQLQASLPGRGSTRPVDRKDTIEETDPAELKAQEREKRRKRLNENLQQDEHPLPSTSYSRWERVCLRRLRTGTAMTPARLNKFKRKDNEEDPQAGLCEECLVPADTQHIFWDCPSSAEERKNTLESLSQPVRPSCLQEWILPVGCPEHRKATLDSLIDYI</sequence>
<evidence type="ECO:0000313" key="2">
    <source>
        <dbReference type="Proteomes" id="UP000805193"/>
    </source>
</evidence>
<gene>
    <name evidence="1" type="ORF">HPB47_010898</name>
</gene>
<feature type="non-terminal residue" evidence="1">
    <location>
        <position position="1"/>
    </location>
</feature>